<dbReference type="Proteomes" id="UP000324800">
    <property type="component" value="Unassembled WGS sequence"/>
</dbReference>
<protein>
    <submittedName>
        <fullName evidence="1">Uncharacterized protein</fullName>
    </submittedName>
</protein>
<sequence>ESVVFDADGYVQVNGECFSGSGGWSDGDKVAVEVDMRNNDEVKADGTAELKEGEQTEDGRTVRFYANDKPQAIYVSRVPRQVKFFGHA</sequence>
<dbReference type="EMBL" id="SNRW01023896">
    <property type="protein sequence ID" value="KAA6362655.1"/>
    <property type="molecule type" value="Genomic_DNA"/>
</dbReference>
<organism evidence="1 2">
    <name type="scientific">Streblomastix strix</name>
    <dbReference type="NCBI Taxonomy" id="222440"/>
    <lineage>
        <taxon>Eukaryota</taxon>
        <taxon>Metamonada</taxon>
        <taxon>Preaxostyla</taxon>
        <taxon>Oxymonadida</taxon>
        <taxon>Streblomastigidae</taxon>
        <taxon>Streblomastix</taxon>
    </lineage>
</organism>
<dbReference type="AlphaFoldDB" id="A0A5J4TZ04"/>
<evidence type="ECO:0000313" key="2">
    <source>
        <dbReference type="Proteomes" id="UP000324800"/>
    </source>
</evidence>
<feature type="non-terminal residue" evidence="1">
    <location>
        <position position="1"/>
    </location>
</feature>
<reference evidence="1 2" key="1">
    <citation type="submission" date="2019-03" db="EMBL/GenBank/DDBJ databases">
        <title>Single cell metagenomics reveals metabolic interactions within the superorganism composed of flagellate Streblomastix strix and complex community of Bacteroidetes bacteria on its surface.</title>
        <authorList>
            <person name="Treitli S.C."/>
            <person name="Kolisko M."/>
            <person name="Husnik F."/>
            <person name="Keeling P."/>
            <person name="Hampl V."/>
        </authorList>
    </citation>
    <scope>NUCLEOTIDE SEQUENCE [LARGE SCALE GENOMIC DNA]</scope>
    <source>
        <strain evidence="1">ST1C</strain>
    </source>
</reference>
<evidence type="ECO:0000313" key="1">
    <source>
        <dbReference type="EMBL" id="KAA6362655.1"/>
    </source>
</evidence>
<name>A0A5J4TZ04_9EUKA</name>
<gene>
    <name evidence="1" type="ORF">EZS28_041817</name>
</gene>
<proteinExistence type="predicted"/>
<comment type="caution">
    <text evidence="1">The sequence shown here is derived from an EMBL/GenBank/DDBJ whole genome shotgun (WGS) entry which is preliminary data.</text>
</comment>
<accession>A0A5J4TZ04</accession>